<evidence type="ECO:0000313" key="1">
    <source>
        <dbReference type="EMBL" id="NEI53351.1"/>
    </source>
</evidence>
<dbReference type="EMBL" id="WUFC01000186">
    <property type="protein sequence ID" value="NEI53351.1"/>
    <property type="molecule type" value="Genomic_DNA"/>
</dbReference>
<dbReference type="AlphaFoldDB" id="A0AAE5C838"/>
<sequence length="71" mass="7879">MLHAGLVASPYVTVDDTGARHSHNNYYTTQIGGADFTVFRTTKSKSRLNFLSLLRGGYQDYVLGDAAFDYL</sequence>
<accession>A0AAE5C838</accession>
<feature type="non-terminal residue" evidence="1">
    <location>
        <position position="71"/>
    </location>
</feature>
<organism evidence="1 2">
    <name type="scientific">Rhizobium ruizarguesonis</name>
    <dbReference type="NCBI Taxonomy" id="2081791"/>
    <lineage>
        <taxon>Bacteria</taxon>
        <taxon>Pseudomonadati</taxon>
        <taxon>Pseudomonadota</taxon>
        <taxon>Alphaproteobacteria</taxon>
        <taxon>Hyphomicrobiales</taxon>
        <taxon>Rhizobiaceae</taxon>
        <taxon>Rhizobium/Agrobacterium group</taxon>
        <taxon>Rhizobium</taxon>
    </lineage>
</organism>
<evidence type="ECO:0000313" key="2">
    <source>
        <dbReference type="Proteomes" id="UP000661163"/>
    </source>
</evidence>
<reference evidence="1 2" key="1">
    <citation type="submission" date="2019-12" db="EMBL/GenBank/DDBJ databases">
        <title>Rhizobium genotypes associated with high levels of biological nitrogen fixation by grain legumes in a temperate-maritime cropping system.</title>
        <authorList>
            <person name="Maluk M."/>
            <person name="Francesc Ferrando Molina F."/>
            <person name="Lopez Del Egido L."/>
            <person name="Lafos M."/>
            <person name="Langarica-Fuentes A."/>
            <person name="Gebre Yohannes G."/>
            <person name="Young M.W."/>
            <person name="Martin P."/>
            <person name="Gantlett R."/>
            <person name="Kenicer G."/>
            <person name="Hawes C."/>
            <person name="Begg G.S."/>
            <person name="Quilliam R.S."/>
            <person name="Squire G.R."/>
            <person name="Poole P.S."/>
            <person name="Young P.W."/>
            <person name="Iannetta P.M."/>
            <person name="James E.K."/>
        </authorList>
    </citation>
    <scope>NUCLEOTIDE SEQUENCE [LARGE SCALE GENOMIC DNA]</scope>
    <source>
        <strain evidence="1 2">JHI985</strain>
    </source>
</reference>
<proteinExistence type="predicted"/>
<gene>
    <name evidence="1" type="ORF">GR217_37890</name>
</gene>
<protein>
    <submittedName>
        <fullName evidence="1">Transposase</fullName>
    </submittedName>
</protein>
<comment type="caution">
    <text evidence="1">The sequence shown here is derived from an EMBL/GenBank/DDBJ whole genome shotgun (WGS) entry which is preliminary data.</text>
</comment>
<dbReference type="Proteomes" id="UP000661163">
    <property type="component" value="Unassembled WGS sequence"/>
</dbReference>
<name>A0AAE5C838_9HYPH</name>